<dbReference type="RefSeq" id="WP_092370279.1">
    <property type="nucleotide sequence ID" value="NZ_DAINWJ010000126.1"/>
</dbReference>
<keyword evidence="3" id="KW-1185">Reference proteome</keyword>
<evidence type="ECO:0000313" key="2">
    <source>
        <dbReference type="EMBL" id="SEU15560.1"/>
    </source>
</evidence>
<dbReference type="Proteomes" id="UP000198508">
    <property type="component" value="Unassembled WGS sequence"/>
</dbReference>
<evidence type="ECO:0000256" key="1">
    <source>
        <dbReference type="ARBA" id="ARBA00006987"/>
    </source>
</evidence>
<dbReference type="STRING" id="460384.SAMN05216313_13817"/>
<dbReference type="InterPro" id="IPR042100">
    <property type="entry name" value="Bug_dom1"/>
</dbReference>
<dbReference type="PIRSF" id="PIRSF017082">
    <property type="entry name" value="YflP"/>
    <property type="match status" value="1"/>
</dbReference>
<gene>
    <name evidence="2" type="ORF">SAMN05216313_13817</name>
</gene>
<dbReference type="Gene3D" id="3.40.190.10">
    <property type="entry name" value="Periplasmic binding protein-like II"/>
    <property type="match status" value="1"/>
</dbReference>
<protein>
    <submittedName>
        <fullName evidence="2">Putative tricarboxylic transport membrane protein</fullName>
    </submittedName>
</protein>
<dbReference type="PROSITE" id="PS51257">
    <property type="entry name" value="PROKAR_LIPOPROTEIN"/>
    <property type="match status" value="1"/>
</dbReference>
<reference evidence="3" key="1">
    <citation type="submission" date="2016-10" db="EMBL/GenBank/DDBJ databases">
        <authorList>
            <person name="Varghese N."/>
            <person name="Submissions S."/>
        </authorList>
    </citation>
    <scope>NUCLEOTIDE SEQUENCE [LARGE SCALE GENOMIC DNA]</scope>
    <source>
        <strain evidence="3">NLAE-zl-G277</strain>
    </source>
</reference>
<dbReference type="EMBL" id="FOIM01000038">
    <property type="protein sequence ID" value="SEU15560.1"/>
    <property type="molecule type" value="Genomic_DNA"/>
</dbReference>
<accession>A0A1I0JX83</accession>
<dbReference type="AlphaFoldDB" id="A0A1I0JX83"/>
<name>A0A1I0JX83_9FIRM</name>
<dbReference type="CDD" id="cd07012">
    <property type="entry name" value="PBP2_Bug_TTT"/>
    <property type="match status" value="1"/>
</dbReference>
<dbReference type="GeneID" id="93278719"/>
<dbReference type="Gene3D" id="3.40.190.150">
    <property type="entry name" value="Bordetella uptake gene, domain 1"/>
    <property type="match status" value="1"/>
</dbReference>
<comment type="similarity">
    <text evidence="1">Belongs to the UPF0065 (bug) family.</text>
</comment>
<dbReference type="PANTHER" id="PTHR42928">
    <property type="entry name" value="TRICARBOXYLATE-BINDING PROTEIN"/>
    <property type="match status" value="1"/>
</dbReference>
<dbReference type="InterPro" id="IPR005064">
    <property type="entry name" value="BUG"/>
</dbReference>
<dbReference type="PANTHER" id="PTHR42928:SF3">
    <property type="entry name" value="UPF0065 PROTEIN YFLP"/>
    <property type="match status" value="1"/>
</dbReference>
<evidence type="ECO:0000313" key="3">
    <source>
        <dbReference type="Proteomes" id="UP000198508"/>
    </source>
</evidence>
<proteinExistence type="inferred from homology"/>
<dbReference type="SUPFAM" id="SSF53850">
    <property type="entry name" value="Periplasmic binding protein-like II"/>
    <property type="match status" value="1"/>
</dbReference>
<sequence>MKKWTRWILTVLLAAVLVGCGRENQEQEERTYPREAVELIAPAGPGGGYDLTVRAMAQCLQETGLVSVPLPVTNKPGGGGRVCLEYMHEKRGSSDMLVVYSPPLCLINLNGSTELNYRENTTPIAKLAVDYGCFAVRADSPYQTLNQVMDQLKADPGSVKVGGTSSEYSMDHVQFLKIAHAAGVEALQEIPYEGFENGGVLAQLMGERVDVMSAGISDVLGLVESGDIRVLAVTSPNHLEGEALSQIPTCRELGIDADFSNWRGIFGPEDMPEEAVEYWGETLCKMAGTKEWAAACDRYGWTVDYQGRDDFCKFLDEVNEEYAQLLDEIW</sequence>
<dbReference type="Pfam" id="PF03401">
    <property type="entry name" value="TctC"/>
    <property type="match status" value="1"/>
</dbReference>
<organism evidence="2 3">
    <name type="scientific">Enterocloster lavalensis</name>
    <dbReference type="NCBI Taxonomy" id="460384"/>
    <lineage>
        <taxon>Bacteria</taxon>
        <taxon>Bacillati</taxon>
        <taxon>Bacillota</taxon>
        <taxon>Clostridia</taxon>
        <taxon>Lachnospirales</taxon>
        <taxon>Lachnospiraceae</taxon>
        <taxon>Enterocloster</taxon>
    </lineage>
</organism>